<keyword evidence="1" id="KW-0472">Membrane</keyword>
<name>A0ABY4CQD3_9BACL</name>
<keyword evidence="1" id="KW-0812">Transmembrane</keyword>
<keyword evidence="1" id="KW-1133">Transmembrane helix</keyword>
<feature type="transmembrane region" description="Helical" evidence="1">
    <location>
        <begin position="12"/>
        <end position="32"/>
    </location>
</feature>
<protein>
    <submittedName>
        <fullName evidence="2">Uncharacterized protein</fullName>
    </submittedName>
</protein>
<evidence type="ECO:0000313" key="3">
    <source>
        <dbReference type="Proteomes" id="UP000830167"/>
    </source>
</evidence>
<reference evidence="2" key="1">
    <citation type="submission" date="2021-12" db="EMBL/GenBank/DDBJ databases">
        <title>Alicyclobacillaceae gen. nov., sp. nov., isolated from chalcocite enrichment system.</title>
        <authorList>
            <person name="Jiang Z."/>
        </authorList>
    </citation>
    <scope>NUCLEOTIDE SEQUENCE</scope>
    <source>
        <strain evidence="2">MYW30-H2</strain>
    </source>
</reference>
<feature type="transmembrane region" description="Helical" evidence="1">
    <location>
        <begin position="110"/>
        <end position="129"/>
    </location>
</feature>
<evidence type="ECO:0000256" key="1">
    <source>
        <dbReference type="SAM" id="Phobius"/>
    </source>
</evidence>
<proteinExistence type="predicted"/>
<evidence type="ECO:0000313" key="2">
    <source>
        <dbReference type="EMBL" id="UOF92675.1"/>
    </source>
</evidence>
<dbReference type="EMBL" id="CP089291">
    <property type="protein sequence ID" value="UOF92675.1"/>
    <property type="molecule type" value="Genomic_DNA"/>
</dbReference>
<keyword evidence="3" id="KW-1185">Reference proteome</keyword>
<gene>
    <name evidence="2" type="ORF">LSG31_11210</name>
</gene>
<dbReference type="RefSeq" id="WP_347439346.1">
    <property type="nucleotide sequence ID" value="NZ_CP089291.1"/>
</dbReference>
<accession>A0ABY4CQD3</accession>
<feature type="transmembrane region" description="Helical" evidence="1">
    <location>
        <begin position="72"/>
        <end position="89"/>
    </location>
</feature>
<dbReference type="Proteomes" id="UP000830167">
    <property type="component" value="Chromosome"/>
</dbReference>
<sequence length="130" mass="14521">MGGAAWTLSRVLVLFTAFAFFMIAIQVTMYHYRENFRHWSMYIPVITLPVLGVAGLLASFLNTPFLHAVDTVLLWLEAFGGLFGVYMHARGVGVRVGGYEMRNFLTGPPVVLPFMIFAISILGLLAEYWG</sequence>
<feature type="transmembrane region" description="Helical" evidence="1">
    <location>
        <begin position="39"/>
        <end position="60"/>
    </location>
</feature>
<organism evidence="2 3">
    <name type="scientific">Fodinisporobacter ferrooxydans</name>
    <dbReference type="NCBI Taxonomy" id="2901836"/>
    <lineage>
        <taxon>Bacteria</taxon>
        <taxon>Bacillati</taxon>
        <taxon>Bacillota</taxon>
        <taxon>Bacilli</taxon>
        <taxon>Bacillales</taxon>
        <taxon>Alicyclobacillaceae</taxon>
        <taxon>Fodinisporobacter</taxon>
    </lineage>
</organism>